<feature type="transmembrane region" description="Helical" evidence="1">
    <location>
        <begin position="87"/>
        <end position="108"/>
    </location>
</feature>
<evidence type="ECO:0000313" key="4">
    <source>
        <dbReference type="EMBL" id="AWO00564.1"/>
    </source>
</evidence>
<keyword evidence="1" id="KW-0812">Transmembrane</keyword>
<dbReference type="Gene3D" id="2.60.120.1440">
    <property type="match status" value="1"/>
</dbReference>
<gene>
    <name evidence="4" type="ORF">DLD77_02020</name>
</gene>
<proteinExistence type="predicted"/>
<accession>A0ABM6W9F3</accession>
<feature type="domain" description="Protein FecR C-terminal" evidence="3">
    <location>
        <begin position="318"/>
        <end position="384"/>
    </location>
</feature>
<keyword evidence="1" id="KW-1133">Transmembrane helix</keyword>
<dbReference type="PIRSF" id="PIRSF018266">
    <property type="entry name" value="FecR"/>
    <property type="match status" value="1"/>
</dbReference>
<dbReference type="RefSeq" id="WP_119076158.1">
    <property type="nucleotide sequence ID" value="NZ_CP029600.1"/>
</dbReference>
<dbReference type="Gene3D" id="3.55.50.30">
    <property type="match status" value="1"/>
</dbReference>
<reference evidence="4 5" key="1">
    <citation type="submission" date="2018-05" db="EMBL/GenBank/DDBJ databases">
        <title>Chitinophaga sp. nov., isolated from rhizosphere soil of Alhagi.</title>
        <authorList>
            <person name="Liu Y."/>
        </authorList>
    </citation>
    <scope>NUCLEOTIDE SEQUENCE [LARGE SCALE GENOMIC DNA]</scope>
    <source>
        <strain evidence="4 5">T22</strain>
    </source>
</reference>
<feature type="domain" description="FecR protein" evidence="2">
    <location>
        <begin position="181"/>
        <end position="276"/>
    </location>
</feature>
<dbReference type="EMBL" id="CP029600">
    <property type="protein sequence ID" value="AWO00564.1"/>
    <property type="molecule type" value="Genomic_DNA"/>
</dbReference>
<protein>
    <submittedName>
        <fullName evidence="4">Iron dicitrate transport regulator FecR</fullName>
    </submittedName>
</protein>
<name>A0ABM6W9F3_9BACT</name>
<dbReference type="Proteomes" id="UP000246099">
    <property type="component" value="Chromosome"/>
</dbReference>
<dbReference type="PANTHER" id="PTHR30273">
    <property type="entry name" value="PERIPLASMIC SIGNAL SENSOR AND SIGMA FACTOR ACTIVATOR FECR-RELATED"/>
    <property type="match status" value="1"/>
</dbReference>
<keyword evidence="1" id="KW-0472">Membrane</keyword>
<sequence length="386" mass="41806">MSSSRIEYLLAQYQRGAATPGEEEELMALLAEPSNRQAAEAWIDQVLAGEDTGQHMPPEHAGHILEAIFQTGEQQRYPTATRRIPRAVRWVAAAAIAGIAALGTYLLVKQDVPRKTTAAYTADIPPGKSQAVLVLADGGTVTLDSAGSRTLQQGNAAVMQANGQLQYTAQDGAEDRPAYNELKTPRGGHFRLQLSDGTTVWMNAGSSLKYPTAFSGNERVVELSGEAYFEVAKNAASPFQVMAGGIKILVLGTHFNIKAYTDEQTVSTTLLQGAVKVTGRKGSSTLRPGEQAQVDADGALSVTRVNTTDVMAWKNGLFVFKTANVQTVMRELSRWYDIDVVYEGEPTAREFSGKISRNYTLQEVLSVLEASKVHFRLDGKKLTVLP</sequence>
<evidence type="ECO:0000259" key="3">
    <source>
        <dbReference type="Pfam" id="PF16344"/>
    </source>
</evidence>
<evidence type="ECO:0000313" key="5">
    <source>
        <dbReference type="Proteomes" id="UP000246099"/>
    </source>
</evidence>
<organism evidence="4 5">
    <name type="scientific">Chitinophaga alhagiae</name>
    <dbReference type="NCBI Taxonomy" id="2203219"/>
    <lineage>
        <taxon>Bacteria</taxon>
        <taxon>Pseudomonadati</taxon>
        <taxon>Bacteroidota</taxon>
        <taxon>Chitinophagia</taxon>
        <taxon>Chitinophagales</taxon>
        <taxon>Chitinophagaceae</taxon>
        <taxon>Chitinophaga</taxon>
    </lineage>
</organism>
<dbReference type="InterPro" id="IPR012373">
    <property type="entry name" value="Ferrdict_sens_TM"/>
</dbReference>
<dbReference type="InterPro" id="IPR006860">
    <property type="entry name" value="FecR"/>
</dbReference>
<evidence type="ECO:0000256" key="1">
    <source>
        <dbReference type="SAM" id="Phobius"/>
    </source>
</evidence>
<keyword evidence="5" id="KW-1185">Reference proteome</keyword>
<dbReference type="Pfam" id="PF16344">
    <property type="entry name" value="FecR_C"/>
    <property type="match status" value="1"/>
</dbReference>
<evidence type="ECO:0000259" key="2">
    <source>
        <dbReference type="Pfam" id="PF04773"/>
    </source>
</evidence>
<dbReference type="Pfam" id="PF04773">
    <property type="entry name" value="FecR"/>
    <property type="match status" value="1"/>
</dbReference>
<dbReference type="PANTHER" id="PTHR30273:SF2">
    <property type="entry name" value="PROTEIN FECR"/>
    <property type="match status" value="1"/>
</dbReference>
<dbReference type="InterPro" id="IPR032508">
    <property type="entry name" value="FecR_C"/>
</dbReference>